<reference evidence="2" key="1">
    <citation type="journal article" date="2021" name="Syst. Appl. Microbiol.">
        <title>Roseomonas hellenica sp. nov., isolated from roots of wild-growing Alkanna tinctoria.</title>
        <authorList>
            <person name="Rat A."/>
            <person name="Naranjo H.D."/>
            <person name="Lebbe L."/>
            <person name="Cnockaert M."/>
            <person name="Krigas N."/>
            <person name="Grigoriadou K."/>
            <person name="Maloupa E."/>
            <person name="Willems A."/>
        </authorList>
    </citation>
    <scope>NUCLEOTIDE SEQUENCE [LARGE SCALE GENOMIC DNA]</scope>
    <source>
        <strain evidence="2">LMG 31159</strain>
    </source>
</reference>
<evidence type="ECO:0000313" key="2">
    <source>
        <dbReference type="Proteomes" id="UP000698752"/>
    </source>
</evidence>
<dbReference type="Proteomes" id="UP000698752">
    <property type="component" value="Unassembled WGS sequence"/>
</dbReference>
<sequence length="213" mass="23085">MPNAPPLEDVIALAGLVPFDQQRAIAAQQFIADATLIHVLARLPHPRPYASPSVKVIPNGYWRSEHSLGFTEAPTLTVILPAAGSAADAGPAKTHGISPRQFAAILLHEIVHLIEFSRTGSAELVRDDLDRYPDDASRPSYRAAIGGASRTLFNRPLDTAKDLNHWPEGQGPESVTLIRTIADHVRAELAPPARIEVDAAGNLRRINLWRSVA</sequence>
<organism evidence="1 2">
    <name type="scientific">Neoroseomonas terrae</name>
    <dbReference type="NCBI Taxonomy" id="424799"/>
    <lineage>
        <taxon>Bacteria</taxon>
        <taxon>Pseudomonadati</taxon>
        <taxon>Pseudomonadota</taxon>
        <taxon>Alphaproteobacteria</taxon>
        <taxon>Acetobacterales</taxon>
        <taxon>Acetobacteraceae</taxon>
        <taxon>Neoroseomonas</taxon>
    </lineage>
</organism>
<comment type="caution">
    <text evidence="1">The sequence shown here is derived from an EMBL/GenBank/DDBJ whole genome shotgun (WGS) entry which is preliminary data.</text>
</comment>
<name>A0ABS5EKP6_9PROT</name>
<protein>
    <submittedName>
        <fullName evidence="1">Uncharacterized protein</fullName>
    </submittedName>
</protein>
<dbReference type="RefSeq" id="WP_211870262.1">
    <property type="nucleotide sequence ID" value="NZ_JAAEDI010000019.1"/>
</dbReference>
<keyword evidence="2" id="KW-1185">Reference proteome</keyword>
<gene>
    <name evidence="1" type="ORF">GXW78_18160</name>
</gene>
<accession>A0ABS5EKP6</accession>
<proteinExistence type="predicted"/>
<evidence type="ECO:0000313" key="1">
    <source>
        <dbReference type="EMBL" id="MBR0651600.1"/>
    </source>
</evidence>
<dbReference type="EMBL" id="JAAEDI010000019">
    <property type="protein sequence ID" value="MBR0651600.1"/>
    <property type="molecule type" value="Genomic_DNA"/>
</dbReference>